<proteinExistence type="predicted"/>
<dbReference type="WBParaSite" id="ACRNAN_scaffold1682.g24579.t1">
    <property type="protein sequence ID" value="ACRNAN_scaffold1682.g24579.t1"/>
    <property type="gene ID" value="ACRNAN_scaffold1682.g24579"/>
</dbReference>
<reference evidence="2" key="1">
    <citation type="submission" date="2022-11" db="UniProtKB">
        <authorList>
            <consortium name="WormBaseParasite"/>
        </authorList>
    </citation>
    <scope>IDENTIFICATION</scope>
</reference>
<organism evidence="1 2">
    <name type="scientific">Acrobeloides nanus</name>
    <dbReference type="NCBI Taxonomy" id="290746"/>
    <lineage>
        <taxon>Eukaryota</taxon>
        <taxon>Metazoa</taxon>
        <taxon>Ecdysozoa</taxon>
        <taxon>Nematoda</taxon>
        <taxon>Chromadorea</taxon>
        <taxon>Rhabditida</taxon>
        <taxon>Tylenchina</taxon>
        <taxon>Cephalobomorpha</taxon>
        <taxon>Cephaloboidea</taxon>
        <taxon>Cephalobidae</taxon>
        <taxon>Acrobeloides</taxon>
    </lineage>
</organism>
<keyword evidence="1" id="KW-1185">Reference proteome</keyword>
<sequence>MDKNNSVLVLVQNSTKPHSHRQRSPFAIGGLEPFEITFSTFFDVFQCHLFAPNEDIDKREFIRKCFQELFTTSQYSHKLKERGYILTPYEYSILDYVLQVNGLEVCFTIFMQIYFRTINKALSDLPNKKEENLLLCYHKLWPSFFYGALQIEAKIQEMYRHTSTRFFESEIKNNIFAGKTKIAIKEWKKFFFNENEHPDLHVPLTICKLLEEEFTGTSCFIEVATTLLTSYRILGIYPTNFTHGYHNSFLIEMLEFIDWHNKKFPERLPTSSQFLTSKNCTCDQLRRRKAIEMPEPKLVWGGSAFIKQSLIRAHNFTELEATAFLNSLSFHLCHKLLKITSNNNTSLKKILFENQPLSVTDLQEFNEHFKESVNELSIEKLENWVQLTRTNRLSMEEPPRKRMRRNSC</sequence>
<accession>A0A914D1D3</accession>
<name>A0A914D1D3_9BILA</name>
<protein>
    <submittedName>
        <fullName evidence="2">Uncharacterized protein</fullName>
    </submittedName>
</protein>
<evidence type="ECO:0000313" key="1">
    <source>
        <dbReference type="Proteomes" id="UP000887540"/>
    </source>
</evidence>
<evidence type="ECO:0000313" key="2">
    <source>
        <dbReference type="WBParaSite" id="ACRNAN_scaffold1682.g24579.t1"/>
    </source>
</evidence>
<dbReference type="Proteomes" id="UP000887540">
    <property type="component" value="Unplaced"/>
</dbReference>
<dbReference type="AlphaFoldDB" id="A0A914D1D3"/>